<dbReference type="Pfam" id="PF13417">
    <property type="entry name" value="GST_N_3"/>
    <property type="match status" value="1"/>
</dbReference>
<dbReference type="Proteomes" id="UP000515977">
    <property type="component" value="Chromosome"/>
</dbReference>
<dbReference type="CDD" id="cd03191">
    <property type="entry name" value="GST_C_Zeta"/>
    <property type="match status" value="1"/>
</dbReference>
<evidence type="ECO:0000313" key="5">
    <source>
        <dbReference type="Proteomes" id="UP000515977"/>
    </source>
</evidence>
<evidence type="ECO:0000259" key="3">
    <source>
        <dbReference type="PROSITE" id="PS50405"/>
    </source>
</evidence>
<dbReference type="CDD" id="cd03042">
    <property type="entry name" value="GST_N_Zeta"/>
    <property type="match status" value="1"/>
</dbReference>
<dbReference type="InterPro" id="IPR034330">
    <property type="entry name" value="GST_Zeta_C"/>
</dbReference>
<dbReference type="EMBL" id="CP060711">
    <property type="protein sequence ID" value="QNN47863.1"/>
    <property type="molecule type" value="Genomic_DNA"/>
</dbReference>
<proteinExistence type="inferred from homology"/>
<dbReference type="InterPro" id="IPR005955">
    <property type="entry name" value="GST_Zeta"/>
</dbReference>
<dbReference type="EC" id="5.2.1.2" evidence="4"/>
<dbReference type="PROSITE" id="PS50404">
    <property type="entry name" value="GST_NTER"/>
    <property type="match status" value="1"/>
</dbReference>
<dbReference type="GO" id="GO:0004364">
    <property type="term" value="F:glutathione transferase activity"/>
    <property type="evidence" value="ECO:0007669"/>
    <property type="project" value="TreeGrafter"/>
</dbReference>
<dbReference type="InterPro" id="IPR040079">
    <property type="entry name" value="Glutathione_S-Trfase"/>
</dbReference>
<dbReference type="FunFam" id="3.40.30.10:FF:000293">
    <property type="entry name" value="Maleylacetoacetate isomerase MaiA"/>
    <property type="match status" value="1"/>
</dbReference>
<dbReference type="SUPFAM" id="SSF47616">
    <property type="entry name" value="GST C-terminal domain-like"/>
    <property type="match status" value="1"/>
</dbReference>
<organism evidence="4 5">
    <name type="scientific">Thermomonas brevis</name>
    <dbReference type="NCBI Taxonomy" id="215691"/>
    <lineage>
        <taxon>Bacteria</taxon>
        <taxon>Pseudomonadati</taxon>
        <taxon>Pseudomonadota</taxon>
        <taxon>Gammaproteobacteria</taxon>
        <taxon>Lysobacterales</taxon>
        <taxon>Lysobacteraceae</taxon>
        <taxon>Thermomonas</taxon>
    </lineage>
</organism>
<protein>
    <submittedName>
        <fullName evidence="4">Maleylacetoacetate isomerase</fullName>
        <ecNumber evidence="4">5.2.1.2</ecNumber>
    </submittedName>
</protein>
<dbReference type="RefSeq" id="WP_187571607.1">
    <property type="nucleotide sequence ID" value="NZ_CP060711.1"/>
</dbReference>
<dbReference type="Gene3D" id="1.20.1050.10">
    <property type="match status" value="1"/>
</dbReference>
<dbReference type="AlphaFoldDB" id="A0A7G9QWY8"/>
<dbReference type="InterPro" id="IPR004045">
    <property type="entry name" value="Glutathione_S-Trfase_N"/>
</dbReference>
<feature type="domain" description="GST N-terminal" evidence="2">
    <location>
        <begin position="3"/>
        <end position="86"/>
    </location>
</feature>
<gene>
    <name evidence="4" type="primary">maiA</name>
    <name evidence="4" type="ORF">H9L17_06990</name>
</gene>
<evidence type="ECO:0000259" key="2">
    <source>
        <dbReference type="PROSITE" id="PS50404"/>
    </source>
</evidence>
<dbReference type="SFLD" id="SFLDS00019">
    <property type="entry name" value="Glutathione_Transferase_(cytos"/>
    <property type="match status" value="1"/>
</dbReference>
<dbReference type="SFLD" id="SFLDG00358">
    <property type="entry name" value="Main_(cytGST)"/>
    <property type="match status" value="1"/>
</dbReference>
<dbReference type="PROSITE" id="PS50405">
    <property type="entry name" value="GST_CTER"/>
    <property type="match status" value="1"/>
</dbReference>
<evidence type="ECO:0000313" key="4">
    <source>
        <dbReference type="EMBL" id="QNN47863.1"/>
    </source>
</evidence>
<dbReference type="PANTHER" id="PTHR42673:SF21">
    <property type="entry name" value="GLUTATHIONE S-TRANSFERASE YFCF"/>
    <property type="match status" value="1"/>
</dbReference>
<dbReference type="SUPFAM" id="SSF52833">
    <property type="entry name" value="Thioredoxin-like"/>
    <property type="match status" value="1"/>
</dbReference>
<dbReference type="InterPro" id="IPR036249">
    <property type="entry name" value="Thioredoxin-like_sf"/>
</dbReference>
<feature type="domain" description="GST C-terminal" evidence="3">
    <location>
        <begin position="91"/>
        <end position="219"/>
    </location>
</feature>
<dbReference type="PANTHER" id="PTHR42673">
    <property type="entry name" value="MALEYLACETOACETATE ISOMERASE"/>
    <property type="match status" value="1"/>
</dbReference>
<dbReference type="GO" id="GO:0005737">
    <property type="term" value="C:cytoplasm"/>
    <property type="evidence" value="ECO:0007669"/>
    <property type="project" value="InterPro"/>
</dbReference>
<dbReference type="InterPro" id="IPR010987">
    <property type="entry name" value="Glutathione-S-Trfase_C-like"/>
</dbReference>
<reference evidence="4 5" key="1">
    <citation type="submission" date="2020-08" db="EMBL/GenBank/DDBJ databases">
        <title>Genome sequence of Thermomonas brevis KACC 16975T.</title>
        <authorList>
            <person name="Hyun D.-W."/>
            <person name="Bae J.-W."/>
        </authorList>
    </citation>
    <scope>NUCLEOTIDE SEQUENCE [LARGE SCALE GENOMIC DNA]</scope>
    <source>
        <strain evidence="4 5">KACC 16975</strain>
    </source>
</reference>
<dbReference type="GO" id="GO:0006559">
    <property type="term" value="P:L-phenylalanine catabolic process"/>
    <property type="evidence" value="ECO:0007669"/>
    <property type="project" value="TreeGrafter"/>
</dbReference>
<name>A0A7G9QWY8_9GAMM</name>
<dbReference type="KEGG" id="tbv:H9L17_06990"/>
<dbReference type="InterPro" id="IPR034333">
    <property type="entry name" value="GST_Zeta_N"/>
</dbReference>
<dbReference type="GO" id="GO:0006749">
    <property type="term" value="P:glutathione metabolic process"/>
    <property type="evidence" value="ECO:0007669"/>
    <property type="project" value="TreeGrafter"/>
</dbReference>
<dbReference type="GO" id="GO:0016034">
    <property type="term" value="F:maleylacetoacetate isomerase activity"/>
    <property type="evidence" value="ECO:0007669"/>
    <property type="project" value="UniProtKB-EC"/>
</dbReference>
<evidence type="ECO:0000256" key="1">
    <source>
        <dbReference type="ARBA" id="ARBA00010007"/>
    </source>
</evidence>
<dbReference type="FunFam" id="1.20.1050.10:FF:000017">
    <property type="entry name" value="Maleylacetoacetate isomerase"/>
    <property type="match status" value="1"/>
</dbReference>
<keyword evidence="4" id="KW-0413">Isomerase</keyword>
<dbReference type="Gene3D" id="3.40.30.10">
    <property type="entry name" value="Glutaredoxin"/>
    <property type="match status" value="1"/>
</dbReference>
<comment type="similarity">
    <text evidence="1">Belongs to the GST superfamily. Zeta family.</text>
</comment>
<keyword evidence="5" id="KW-1185">Reference proteome</keyword>
<dbReference type="InterPro" id="IPR036282">
    <property type="entry name" value="Glutathione-S-Trfase_C_sf"/>
</dbReference>
<dbReference type="NCBIfam" id="TIGR01262">
    <property type="entry name" value="maiA"/>
    <property type="match status" value="1"/>
</dbReference>
<accession>A0A7G9QWY8</accession>
<sequence length="221" mass="24773">MSEPLQLYSYWRSSAAYRVRIGLNLKGLAYEIVPVHLVQDGGQQHTDAYRQLNPQELIPTLGHGQRRMGQSLAILEYLDEVWPEPPLLPATARARQRVRALALLVACDVHPLNNLRVLQYFEREWNVPPPERDAWVKHWIEDGFRAAEALLAGHPSTGDFCEGEAPTLADCCLIPQIYNARRFGVDMAAYPTLQRIEAACLALPAFDAARPENQPDAPAAN</sequence>